<feature type="domain" description="Nmd3 N-terminal" evidence="1">
    <location>
        <begin position="5"/>
        <end position="84"/>
    </location>
</feature>
<sequence length="88" mass="10439">MKHPAVIQLRGDYKKLERILEKLENVEIVREKHGVDVYFEDVNDARMLISKIKKLFRVEVKSGTKYAGLRKGKVRWFFAYSIRIKDEA</sequence>
<organism evidence="3">
    <name type="scientific">Geoglobus ahangari</name>
    <dbReference type="NCBI Taxonomy" id="113653"/>
    <lineage>
        <taxon>Archaea</taxon>
        <taxon>Methanobacteriati</taxon>
        <taxon>Methanobacteriota</taxon>
        <taxon>Archaeoglobi</taxon>
        <taxon>Archaeoglobales</taxon>
        <taxon>Archaeoglobaceae</taxon>
        <taxon>Geoglobus</taxon>
    </lineage>
</organism>
<accession>A0A7C4S5A1</accession>
<name>A0A7C4S5A1_9EURY</name>
<evidence type="ECO:0000313" key="2">
    <source>
        <dbReference type="EMBL" id="HGE65563.1"/>
    </source>
</evidence>
<proteinExistence type="predicted"/>
<protein>
    <recommendedName>
        <fullName evidence="1">Nmd3 N-terminal domain-containing protein</fullName>
    </recommendedName>
</protein>
<reference evidence="3" key="1">
    <citation type="journal article" date="2020" name="mSystems">
        <title>Genome- and Community-Level Interaction Insights into Carbon Utilization and Element Cycling Functions of Hydrothermarchaeota in Hydrothermal Sediment.</title>
        <authorList>
            <person name="Zhou Z."/>
            <person name="Liu Y."/>
            <person name="Xu W."/>
            <person name="Pan J."/>
            <person name="Luo Z.H."/>
            <person name="Li M."/>
        </authorList>
    </citation>
    <scope>NUCLEOTIDE SEQUENCE [LARGE SCALE GENOMIC DNA]</scope>
    <source>
        <strain evidence="4">SpSt-10</strain>
        <strain evidence="3">SpSt-62</strain>
        <strain evidence="2">SpSt-97</strain>
    </source>
</reference>
<dbReference type="AlphaFoldDB" id="A0A7C4S5A1"/>
<gene>
    <name evidence="4" type="ORF">ENL48_03200</name>
    <name evidence="3" type="ORF">ENT89_02635</name>
    <name evidence="2" type="ORF">ENX77_00240</name>
</gene>
<dbReference type="InterPro" id="IPR007064">
    <property type="entry name" value="Nmd3_N"/>
</dbReference>
<evidence type="ECO:0000313" key="4">
    <source>
        <dbReference type="EMBL" id="HHF48201.1"/>
    </source>
</evidence>
<dbReference type="EMBL" id="DTPI01000004">
    <property type="protein sequence ID" value="HGE65563.1"/>
    <property type="molecule type" value="Genomic_DNA"/>
</dbReference>
<dbReference type="EMBL" id="DTAK01000014">
    <property type="protein sequence ID" value="HGU59090.1"/>
    <property type="molecule type" value="Genomic_DNA"/>
</dbReference>
<comment type="caution">
    <text evidence="3">The sequence shown here is derived from an EMBL/GenBank/DDBJ whole genome shotgun (WGS) entry which is preliminary data.</text>
</comment>
<dbReference type="Pfam" id="PF04981">
    <property type="entry name" value="NMD3"/>
    <property type="match status" value="1"/>
</dbReference>
<evidence type="ECO:0000259" key="1">
    <source>
        <dbReference type="Pfam" id="PF04981"/>
    </source>
</evidence>
<evidence type="ECO:0000313" key="3">
    <source>
        <dbReference type="EMBL" id="HGU59090.1"/>
    </source>
</evidence>
<dbReference type="EMBL" id="DRUC01000051">
    <property type="protein sequence ID" value="HHF48201.1"/>
    <property type="molecule type" value="Genomic_DNA"/>
</dbReference>